<organism evidence="2 3">
    <name type="scientific">Leptospira yasudae</name>
    <dbReference type="NCBI Taxonomy" id="2202201"/>
    <lineage>
        <taxon>Bacteria</taxon>
        <taxon>Pseudomonadati</taxon>
        <taxon>Spirochaetota</taxon>
        <taxon>Spirochaetia</taxon>
        <taxon>Leptospirales</taxon>
        <taxon>Leptospiraceae</taxon>
        <taxon>Leptospira</taxon>
    </lineage>
</organism>
<accession>A0A6N4QZU4</accession>
<evidence type="ECO:0000313" key="2">
    <source>
        <dbReference type="EMBL" id="TGL83599.1"/>
    </source>
</evidence>
<dbReference type="EMBL" id="RQGM01000045">
    <property type="protein sequence ID" value="TGL83599.1"/>
    <property type="molecule type" value="Genomic_DNA"/>
</dbReference>
<comment type="caution">
    <text evidence="2">The sequence shown here is derived from an EMBL/GenBank/DDBJ whole genome shotgun (WGS) entry which is preliminary data.</text>
</comment>
<reference evidence="2 3" key="1">
    <citation type="journal article" date="2019" name="PLoS Negl. Trop. Dis.">
        <title>Revisiting the worldwide diversity of Leptospira species in the environment.</title>
        <authorList>
            <person name="Vincent A.T."/>
            <person name="Schiettekatte O."/>
            <person name="Bourhy P."/>
            <person name="Veyrier F.J."/>
            <person name="Picardeau M."/>
        </authorList>
    </citation>
    <scope>NUCLEOTIDE SEQUENCE [LARGE SCALE GENOMIC DNA]</scope>
    <source>
        <strain evidence="2 3">201702445</strain>
    </source>
</reference>
<dbReference type="Proteomes" id="UP000297613">
    <property type="component" value="Unassembled WGS sequence"/>
</dbReference>
<protein>
    <submittedName>
        <fullName evidence="2">Uncharacterized protein</fullName>
    </submittedName>
</protein>
<proteinExistence type="predicted"/>
<evidence type="ECO:0000256" key="1">
    <source>
        <dbReference type="SAM" id="MobiDB-lite"/>
    </source>
</evidence>
<dbReference type="AlphaFoldDB" id="A0A6N4QZU4"/>
<gene>
    <name evidence="2" type="ORF">EHQ83_12515</name>
</gene>
<name>A0A6N4QZU4_9LEPT</name>
<feature type="region of interest" description="Disordered" evidence="1">
    <location>
        <begin position="39"/>
        <end position="60"/>
    </location>
</feature>
<sequence length="60" mass="6863">MSFRETVGTLTKSKINGANNVGSPTQNFREYLIFRGRLGKNTDNRWKKTPSPYKTPWNTG</sequence>
<evidence type="ECO:0000313" key="3">
    <source>
        <dbReference type="Proteomes" id="UP000297613"/>
    </source>
</evidence>